<dbReference type="EMBL" id="BAAAGF010000002">
    <property type="protein sequence ID" value="GAA0742193.1"/>
    <property type="molecule type" value="Genomic_DNA"/>
</dbReference>
<reference evidence="2" key="1">
    <citation type="journal article" date="2019" name="Int. J. Syst. Evol. Microbiol.">
        <title>The Global Catalogue of Microorganisms (GCM) 10K type strain sequencing project: providing services to taxonomists for standard genome sequencing and annotation.</title>
        <authorList>
            <consortium name="The Broad Institute Genomics Platform"/>
            <consortium name="The Broad Institute Genome Sequencing Center for Infectious Disease"/>
            <person name="Wu L."/>
            <person name="Ma J."/>
        </authorList>
    </citation>
    <scope>NUCLEOTIDE SEQUENCE [LARGE SCALE GENOMIC DNA]</scope>
    <source>
        <strain evidence="2">JCM 15976</strain>
    </source>
</reference>
<protein>
    <recommendedName>
        <fullName evidence="3">Immunity protein 22 of polymorphic toxin system</fullName>
    </recommendedName>
</protein>
<comment type="caution">
    <text evidence="1">The sequence shown here is derived from an EMBL/GenBank/DDBJ whole genome shotgun (WGS) entry which is preliminary data.</text>
</comment>
<dbReference type="Pfam" id="PF14112">
    <property type="entry name" value="DUF4284"/>
    <property type="match status" value="1"/>
</dbReference>
<proteinExistence type="predicted"/>
<sequence length="138" mass="16107">MITKKIICVWIGTFEVETSLYQDYLTISYDDDDMTESAFGTDTGLGYYDEDFMESWWFNHLDLSTLMAYKKDLLDADYFFDSLIAELQTRDLSTRHSILFLFGETGEHPTNEMLFEYTGATKAGSPIEFVFKKEYEPK</sequence>
<organism evidence="1 2">
    <name type="scientific">Gaetbulibacter jejuensis</name>
    <dbReference type="NCBI Taxonomy" id="584607"/>
    <lineage>
        <taxon>Bacteria</taxon>
        <taxon>Pseudomonadati</taxon>
        <taxon>Bacteroidota</taxon>
        <taxon>Flavobacteriia</taxon>
        <taxon>Flavobacteriales</taxon>
        <taxon>Flavobacteriaceae</taxon>
        <taxon>Gaetbulibacter</taxon>
    </lineage>
</organism>
<name>A0ABP3UTH5_9FLAO</name>
<accession>A0ABP3UTH5</accession>
<dbReference type="RefSeq" id="WP_343796951.1">
    <property type="nucleotide sequence ID" value="NZ_BAAAGF010000002.1"/>
</dbReference>
<dbReference type="Proteomes" id="UP001500736">
    <property type="component" value="Unassembled WGS sequence"/>
</dbReference>
<evidence type="ECO:0008006" key="3">
    <source>
        <dbReference type="Google" id="ProtNLM"/>
    </source>
</evidence>
<keyword evidence="2" id="KW-1185">Reference proteome</keyword>
<gene>
    <name evidence="1" type="ORF">GCM10009431_13960</name>
</gene>
<dbReference type="InterPro" id="IPR025560">
    <property type="entry name" value="Imm22"/>
</dbReference>
<evidence type="ECO:0000313" key="2">
    <source>
        <dbReference type="Proteomes" id="UP001500736"/>
    </source>
</evidence>
<evidence type="ECO:0000313" key="1">
    <source>
        <dbReference type="EMBL" id="GAA0742193.1"/>
    </source>
</evidence>